<dbReference type="GO" id="GO:0005886">
    <property type="term" value="C:plasma membrane"/>
    <property type="evidence" value="ECO:0007669"/>
    <property type="project" value="TreeGrafter"/>
</dbReference>
<dbReference type="SUPFAM" id="SSF48652">
    <property type="entry name" value="Tetraspanin"/>
    <property type="match status" value="1"/>
</dbReference>
<evidence type="ECO:0000256" key="4">
    <source>
        <dbReference type="ARBA" id="ARBA00022989"/>
    </source>
</evidence>
<evidence type="ECO:0000313" key="8">
    <source>
        <dbReference type="RefSeq" id="XP_022321141.1"/>
    </source>
</evidence>
<feature type="transmembrane region" description="Helical" evidence="6">
    <location>
        <begin position="256"/>
        <end position="281"/>
    </location>
</feature>
<dbReference type="PIRSF" id="PIRSF002419">
    <property type="entry name" value="Tetraspanin"/>
    <property type="match status" value="1"/>
</dbReference>
<gene>
    <name evidence="8" type="primary">LOC111123238</name>
</gene>
<keyword evidence="3 6" id="KW-0812">Transmembrane</keyword>
<dbReference type="Pfam" id="PF00335">
    <property type="entry name" value="Tetraspanin"/>
    <property type="match status" value="1"/>
</dbReference>
<evidence type="ECO:0000313" key="7">
    <source>
        <dbReference type="Proteomes" id="UP000694844"/>
    </source>
</evidence>
<dbReference type="InterPro" id="IPR000301">
    <property type="entry name" value="Tetraspanin_animals"/>
</dbReference>
<dbReference type="AlphaFoldDB" id="A0A8B8D2W0"/>
<evidence type="ECO:0000256" key="6">
    <source>
        <dbReference type="RuleBase" id="RU361218"/>
    </source>
</evidence>
<accession>A0A8B8D2W0</accession>
<proteinExistence type="inferred from homology"/>
<keyword evidence="4 6" id="KW-1133">Transmembrane helix</keyword>
<dbReference type="InterPro" id="IPR008952">
    <property type="entry name" value="Tetraspanin_EC2_sf"/>
</dbReference>
<dbReference type="KEGG" id="cvn:111123238"/>
<organism evidence="7 8">
    <name type="scientific">Crassostrea virginica</name>
    <name type="common">Eastern oyster</name>
    <dbReference type="NCBI Taxonomy" id="6565"/>
    <lineage>
        <taxon>Eukaryota</taxon>
        <taxon>Metazoa</taxon>
        <taxon>Spiralia</taxon>
        <taxon>Lophotrochozoa</taxon>
        <taxon>Mollusca</taxon>
        <taxon>Bivalvia</taxon>
        <taxon>Autobranchia</taxon>
        <taxon>Pteriomorphia</taxon>
        <taxon>Ostreida</taxon>
        <taxon>Ostreoidea</taxon>
        <taxon>Ostreidae</taxon>
        <taxon>Crassostrea</taxon>
    </lineage>
</organism>
<keyword evidence="5 6" id="KW-0472">Membrane</keyword>
<dbReference type="PANTHER" id="PTHR19282">
    <property type="entry name" value="TETRASPANIN"/>
    <property type="match status" value="1"/>
</dbReference>
<dbReference type="Gene3D" id="1.10.1450.10">
    <property type="entry name" value="Tetraspanin"/>
    <property type="match status" value="1"/>
</dbReference>
<dbReference type="CDD" id="cd03156">
    <property type="entry name" value="uroplakin_I_like_LEL"/>
    <property type="match status" value="1"/>
</dbReference>
<keyword evidence="7" id="KW-1185">Reference proteome</keyword>
<dbReference type="RefSeq" id="XP_022321141.1">
    <property type="nucleotide sequence ID" value="XM_022465433.1"/>
</dbReference>
<comment type="subcellular location">
    <subcellularLocation>
        <location evidence="1 6">Membrane</location>
        <topology evidence="1 6">Multi-pass membrane protein</topology>
    </subcellularLocation>
</comment>
<dbReference type="InterPro" id="IPR018499">
    <property type="entry name" value="Tetraspanin/Peripherin"/>
</dbReference>
<feature type="transmembrane region" description="Helical" evidence="6">
    <location>
        <begin position="12"/>
        <end position="33"/>
    </location>
</feature>
<dbReference type="Proteomes" id="UP000694844">
    <property type="component" value="Chromosome 3"/>
</dbReference>
<dbReference type="OrthoDB" id="6279736at2759"/>
<comment type="similarity">
    <text evidence="2 6">Belongs to the tetraspanin (TM4SF) family.</text>
</comment>
<evidence type="ECO:0000256" key="5">
    <source>
        <dbReference type="ARBA" id="ARBA00023136"/>
    </source>
</evidence>
<evidence type="ECO:0000256" key="1">
    <source>
        <dbReference type="ARBA" id="ARBA00004141"/>
    </source>
</evidence>
<reference evidence="8" key="1">
    <citation type="submission" date="2025-08" db="UniProtKB">
        <authorList>
            <consortium name="RefSeq"/>
        </authorList>
    </citation>
    <scope>IDENTIFICATION</scope>
    <source>
        <tissue evidence="8">Whole sample</tissue>
    </source>
</reference>
<dbReference type="GeneID" id="111123238"/>
<evidence type="ECO:0000256" key="3">
    <source>
        <dbReference type="ARBA" id="ARBA00022692"/>
    </source>
</evidence>
<feature type="transmembrane region" description="Helical" evidence="6">
    <location>
        <begin position="82"/>
        <end position="105"/>
    </location>
</feature>
<dbReference type="PANTHER" id="PTHR19282:SF551">
    <property type="entry name" value="RE08073P-RELATED"/>
    <property type="match status" value="1"/>
</dbReference>
<protein>
    <recommendedName>
        <fullName evidence="6">Tetraspanin</fullName>
    </recommendedName>
</protein>
<name>A0A8B8D2W0_CRAVI</name>
<evidence type="ECO:0000256" key="2">
    <source>
        <dbReference type="ARBA" id="ARBA00006840"/>
    </source>
</evidence>
<feature type="transmembrane region" description="Helical" evidence="6">
    <location>
        <begin position="112"/>
        <end position="133"/>
    </location>
</feature>
<sequence length="302" mass="33434">MSFIKSCGRQIIYFINGLFGLVALVCLVGGMFVKYGSDDLKSLLPDLMRELVRKIDPILRATHSSSEKFLENLDLEKLLGDAAVVFIVFGAILLFIVFWGCFGVSCKSKCALYMYSFILLLILIGQIVCAILITKRRDLIDDNLKPQLRLSIKNYYEGDHAMDAISVLWNAIMLKFSCCGLDNSNDFVSGNWNTTPTADIVTANKHLTTPLVCCTEAVRSSTSLSWWDCAVAPLDAAKSNYKVGCYREVWKYLEHYINIVAGCVGGLAALELLLAVFAINIARGLDKKNKVGSEKSGGKKKR</sequence>